<proteinExistence type="predicted"/>
<protein>
    <recommendedName>
        <fullName evidence="1">Endonuclease YhcR N-terminal domain-containing protein</fullName>
    </recommendedName>
</protein>
<evidence type="ECO:0000313" key="2">
    <source>
        <dbReference type="EMBL" id="MBR8643930.1"/>
    </source>
</evidence>
<dbReference type="Proteomes" id="UP000680045">
    <property type="component" value="Unassembled WGS sequence"/>
</dbReference>
<reference evidence="2" key="1">
    <citation type="submission" date="2021-04" db="EMBL/GenBank/DDBJ databases">
        <title>Whole genome sequencing of Enterococci isolates from hospitalized patients.</title>
        <authorList>
            <person name="Ogoti B.M."/>
            <person name="Onyambu F.G."/>
        </authorList>
    </citation>
    <scope>NUCLEOTIDE SEQUENCE</scope>
    <source>
        <strain evidence="2">242</strain>
    </source>
</reference>
<dbReference type="Pfam" id="PF19886">
    <property type="entry name" value="DUF6359"/>
    <property type="match status" value="1"/>
</dbReference>
<gene>
    <name evidence="2" type="ORF">KEH51_01755</name>
</gene>
<dbReference type="EMBL" id="JAGTPW010000002">
    <property type="protein sequence ID" value="MBR8643930.1"/>
    <property type="molecule type" value="Genomic_DNA"/>
</dbReference>
<feature type="domain" description="Endonuclease YhcR N-terminal" evidence="1">
    <location>
        <begin position="1"/>
        <end position="50"/>
    </location>
</feature>
<sequence length="62" mass="6764">MPVQLPAGSIRTALNLVEHPELLKAQVTITGKLEKYFSVPGLKSATDFTIITDGEQHLNSLM</sequence>
<comment type="caution">
    <text evidence="2">The sequence shown here is derived from an EMBL/GenBank/DDBJ whole genome shotgun (WGS) entry which is preliminary data.</text>
</comment>
<dbReference type="InterPro" id="IPR045939">
    <property type="entry name" value="YhcR_N"/>
</dbReference>
<evidence type="ECO:0000259" key="1">
    <source>
        <dbReference type="Pfam" id="PF19886"/>
    </source>
</evidence>
<evidence type="ECO:0000313" key="3">
    <source>
        <dbReference type="Proteomes" id="UP000680045"/>
    </source>
</evidence>
<organism evidence="2 3">
    <name type="scientific">Peribacillus frigoritolerans</name>
    <dbReference type="NCBI Taxonomy" id="450367"/>
    <lineage>
        <taxon>Bacteria</taxon>
        <taxon>Bacillati</taxon>
        <taxon>Bacillota</taxon>
        <taxon>Bacilli</taxon>
        <taxon>Bacillales</taxon>
        <taxon>Bacillaceae</taxon>
        <taxon>Peribacillus</taxon>
    </lineage>
</organism>
<name>A0A941FLZ0_9BACI</name>
<accession>A0A941FLZ0</accession>
<dbReference type="AlphaFoldDB" id="A0A941FLZ0"/>